<keyword evidence="2" id="KW-1185">Reference proteome</keyword>
<dbReference type="EMBL" id="BMAO01032496">
    <property type="protein sequence ID" value="GFQ82614.1"/>
    <property type="molecule type" value="Genomic_DNA"/>
</dbReference>
<evidence type="ECO:0000313" key="2">
    <source>
        <dbReference type="Proteomes" id="UP000887116"/>
    </source>
</evidence>
<gene>
    <name evidence="1" type="primary">AVEN_161228_1</name>
    <name evidence="1" type="ORF">TNCT_308501</name>
</gene>
<dbReference type="AlphaFoldDB" id="A0A8X6H9U6"/>
<dbReference type="Proteomes" id="UP000887116">
    <property type="component" value="Unassembled WGS sequence"/>
</dbReference>
<dbReference type="OrthoDB" id="6437258at2759"/>
<accession>A0A8X6H9U6</accession>
<dbReference type="InterPro" id="IPR008042">
    <property type="entry name" value="Retrotrans_Pao"/>
</dbReference>
<reference evidence="1" key="1">
    <citation type="submission" date="2020-07" db="EMBL/GenBank/DDBJ databases">
        <title>Multicomponent nature underlies the extraordinary mechanical properties of spider dragline silk.</title>
        <authorList>
            <person name="Kono N."/>
            <person name="Nakamura H."/>
            <person name="Mori M."/>
            <person name="Yoshida Y."/>
            <person name="Ohtoshi R."/>
            <person name="Malay A.D."/>
            <person name="Moran D.A.P."/>
            <person name="Tomita M."/>
            <person name="Numata K."/>
            <person name="Arakawa K."/>
        </authorList>
    </citation>
    <scope>NUCLEOTIDE SEQUENCE</scope>
</reference>
<comment type="caution">
    <text evidence="1">The sequence shown here is derived from an EMBL/GenBank/DDBJ whole genome shotgun (WGS) entry which is preliminary data.</text>
</comment>
<proteinExistence type="predicted"/>
<organism evidence="1 2">
    <name type="scientific">Trichonephila clavata</name>
    <name type="common">Joro spider</name>
    <name type="synonym">Nephila clavata</name>
    <dbReference type="NCBI Taxonomy" id="2740835"/>
    <lineage>
        <taxon>Eukaryota</taxon>
        <taxon>Metazoa</taxon>
        <taxon>Ecdysozoa</taxon>
        <taxon>Arthropoda</taxon>
        <taxon>Chelicerata</taxon>
        <taxon>Arachnida</taxon>
        <taxon>Araneae</taxon>
        <taxon>Araneomorphae</taxon>
        <taxon>Entelegynae</taxon>
        <taxon>Araneoidea</taxon>
        <taxon>Nephilidae</taxon>
        <taxon>Trichonephila</taxon>
    </lineage>
</organism>
<sequence>MELHKWSVINPLLLPDSMCQDKDLSYFSSTETKTLGLLWKPHKDSFAFKISPMTSNCASLIVTKKSVISTIVRIFDSLGLIGSVNTRVKIFLQSLWQLKLGWNDPLPSNLVSYWKSFIDALESINCLNIPGYCLQDKSTRTELHGFSDSSEKADSAVLYLRCIDSSGQISVRLLYSKSKVAPLKSAEATLANIRNSFWIPSARNVVRKILRTASPVERLVLKVRSN</sequence>
<dbReference type="Pfam" id="PF05380">
    <property type="entry name" value="Peptidase_A17"/>
    <property type="match status" value="1"/>
</dbReference>
<dbReference type="PANTHER" id="PTHR47331">
    <property type="entry name" value="PHD-TYPE DOMAIN-CONTAINING PROTEIN"/>
    <property type="match status" value="1"/>
</dbReference>
<protein>
    <submittedName>
        <fullName evidence="1">Uncharacterized protein</fullName>
    </submittedName>
</protein>
<evidence type="ECO:0000313" key="1">
    <source>
        <dbReference type="EMBL" id="GFQ82614.1"/>
    </source>
</evidence>
<name>A0A8X6H9U6_TRICU</name>